<name>A0A0E0BRB1_9ORYZ</name>
<keyword evidence="2" id="KW-1185">Reference proteome</keyword>
<proteinExistence type="predicted"/>
<dbReference type="EnsemblPlants" id="OGLUM12G09820.1">
    <property type="protein sequence ID" value="OGLUM12G09820.1"/>
    <property type="gene ID" value="OGLUM12G09820"/>
</dbReference>
<dbReference type="HOGENOM" id="CLU_2744113_0_0_1"/>
<organism evidence="1">
    <name type="scientific">Oryza glumipatula</name>
    <dbReference type="NCBI Taxonomy" id="40148"/>
    <lineage>
        <taxon>Eukaryota</taxon>
        <taxon>Viridiplantae</taxon>
        <taxon>Streptophyta</taxon>
        <taxon>Embryophyta</taxon>
        <taxon>Tracheophyta</taxon>
        <taxon>Spermatophyta</taxon>
        <taxon>Magnoliopsida</taxon>
        <taxon>Liliopsida</taxon>
        <taxon>Poales</taxon>
        <taxon>Poaceae</taxon>
        <taxon>BOP clade</taxon>
        <taxon>Oryzoideae</taxon>
        <taxon>Oryzeae</taxon>
        <taxon>Oryzinae</taxon>
        <taxon>Oryza</taxon>
    </lineage>
</organism>
<dbReference type="Gramene" id="OGLUM12G09820.1">
    <property type="protein sequence ID" value="OGLUM12G09820.1"/>
    <property type="gene ID" value="OGLUM12G09820"/>
</dbReference>
<evidence type="ECO:0000313" key="2">
    <source>
        <dbReference type="Proteomes" id="UP000026961"/>
    </source>
</evidence>
<protein>
    <submittedName>
        <fullName evidence="1">Uncharacterized protein</fullName>
    </submittedName>
</protein>
<dbReference type="AlphaFoldDB" id="A0A0E0BRB1"/>
<accession>A0A0E0BRB1</accession>
<sequence length="71" mass="8000">MPPPIRSRLDDISSDTNCYPVKVILSKEALPDWWITTTDGRLAGKGNSLTDSSIRRDCIFSRSLLLSGYWI</sequence>
<reference evidence="1" key="2">
    <citation type="submission" date="2018-05" db="EMBL/GenBank/DDBJ databases">
        <title>OgluRS3 (Oryza glumaepatula Reference Sequence Version 3).</title>
        <authorList>
            <person name="Zhang J."/>
            <person name="Kudrna D."/>
            <person name="Lee S."/>
            <person name="Talag J."/>
            <person name="Welchert J."/>
            <person name="Wing R.A."/>
        </authorList>
    </citation>
    <scope>NUCLEOTIDE SEQUENCE [LARGE SCALE GENOMIC DNA]</scope>
</reference>
<evidence type="ECO:0000313" key="1">
    <source>
        <dbReference type="EnsemblPlants" id="OGLUM12G09820.1"/>
    </source>
</evidence>
<reference evidence="1" key="1">
    <citation type="submission" date="2015-04" db="UniProtKB">
        <authorList>
            <consortium name="EnsemblPlants"/>
        </authorList>
    </citation>
    <scope>IDENTIFICATION</scope>
</reference>
<dbReference type="Proteomes" id="UP000026961">
    <property type="component" value="Chromosome 12"/>
</dbReference>